<feature type="transmembrane region" description="Helical" evidence="7">
    <location>
        <begin position="148"/>
        <end position="170"/>
    </location>
</feature>
<keyword evidence="4 7" id="KW-0812">Transmembrane</keyword>
<feature type="transmembrane region" description="Helical" evidence="7">
    <location>
        <begin position="307"/>
        <end position="326"/>
    </location>
</feature>
<dbReference type="PANTHER" id="PTHR43299">
    <property type="entry name" value="UPF0718 PROTEIN YRAQ"/>
    <property type="match status" value="1"/>
</dbReference>
<keyword evidence="5 7" id="KW-1133">Transmembrane helix</keyword>
<name>A0A832G758_9BACT</name>
<feature type="transmembrane region" description="Helical" evidence="7">
    <location>
        <begin position="49"/>
        <end position="73"/>
    </location>
</feature>
<evidence type="ECO:0000313" key="8">
    <source>
        <dbReference type="EMBL" id="HGT48340.1"/>
    </source>
</evidence>
<dbReference type="GO" id="GO:0005886">
    <property type="term" value="C:plasma membrane"/>
    <property type="evidence" value="ECO:0007669"/>
    <property type="project" value="UniProtKB-SubCell"/>
</dbReference>
<feature type="transmembrane region" description="Helical" evidence="7">
    <location>
        <begin position="120"/>
        <end position="142"/>
    </location>
</feature>
<feature type="transmembrane region" description="Helical" evidence="7">
    <location>
        <begin position="191"/>
        <end position="209"/>
    </location>
</feature>
<dbReference type="AlphaFoldDB" id="A0A832G758"/>
<feature type="transmembrane region" description="Helical" evidence="7">
    <location>
        <begin position="412"/>
        <end position="432"/>
    </location>
</feature>
<evidence type="ECO:0000256" key="5">
    <source>
        <dbReference type="ARBA" id="ARBA00022989"/>
    </source>
</evidence>
<evidence type="ECO:0000256" key="7">
    <source>
        <dbReference type="SAM" id="Phobius"/>
    </source>
</evidence>
<evidence type="ECO:0000256" key="1">
    <source>
        <dbReference type="ARBA" id="ARBA00004651"/>
    </source>
</evidence>
<dbReference type="PANTHER" id="PTHR43299:SF1">
    <property type="entry name" value="UPF0718 PROTEIN YRAQ"/>
    <property type="match status" value="1"/>
</dbReference>
<comment type="similarity">
    <text evidence="2">Belongs to the UPF0718 family.</text>
</comment>
<feature type="transmembrane region" description="Helical" evidence="7">
    <location>
        <begin position="85"/>
        <end position="108"/>
    </location>
</feature>
<dbReference type="EMBL" id="DSVI01000014">
    <property type="protein sequence ID" value="HGT48340.1"/>
    <property type="molecule type" value="Genomic_DNA"/>
</dbReference>
<organism evidence="8">
    <name type="scientific">Ignavibacterium album</name>
    <dbReference type="NCBI Taxonomy" id="591197"/>
    <lineage>
        <taxon>Bacteria</taxon>
        <taxon>Pseudomonadati</taxon>
        <taxon>Ignavibacteriota</taxon>
        <taxon>Ignavibacteria</taxon>
        <taxon>Ignavibacteriales</taxon>
        <taxon>Ignavibacteriaceae</taxon>
        <taxon>Ignavibacterium</taxon>
    </lineage>
</organism>
<evidence type="ECO:0000256" key="3">
    <source>
        <dbReference type="ARBA" id="ARBA00022475"/>
    </source>
</evidence>
<evidence type="ECO:0000256" key="6">
    <source>
        <dbReference type="ARBA" id="ARBA00023136"/>
    </source>
</evidence>
<keyword evidence="3" id="KW-1003">Cell membrane</keyword>
<evidence type="ECO:0008006" key="9">
    <source>
        <dbReference type="Google" id="ProtNLM"/>
    </source>
</evidence>
<evidence type="ECO:0000256" key="2">
    <source>
        <dbReference type="ARBA" id="ARBA00006386"/>
    </source>
</evidence>
<evidence type="ECO:0000256" key="4">
    <source>
        <dbReference type="ARBA" id="ARBA00022692"/>
    </source>
</evidence>
<feature type="transmembrane region" description="Helical" evidence="7">
    <location>
        <begin position="338"/>
        <end position="362"/>
    </location>
</feature>
<proteinExistence type="inferred from homology"/>
<gene>
    <name evidence="8" type="ORF">ENS56_09910</name>
</gene>
<protein>
    <recommendedName>
        <fullName evidence="9">Permease</fullName>
    </recommendedName>
</protein>
<feature type="transmembrane region" description="Helical" evidence="7">
    <location>
        <begin position="229"/>
        <end position="247"/>
    </location>
</feature>
<comment type="caution">
    <text evidence="8">The sequence shown here is derived from an EMBL/GenBank/DDBJ whole genome shotgun (WGS) entry which is preliminary data.</text>
</comment>
<dbReference type="Pfam" id="PF03773">
    <property type="entry name" value="ArsP_1"/>
    <property type="match status" value="1"/>
</dbReference>
<sequence>MDWKEQYKSFLWITGFFLFAYFLPIENDTFRNAIIDAFALAKWYAQEHVLLCLVPAFFIAGVIAVFISQASVVKHFGAKAKKWKAFLIASVSGTILAVCSCTVLPLFSSIHKRGAGLGPAIAFLYSGPAINILAIILTARILGLELGIARVIGAVSFSLIIGLIMAFIYRKEEKDRADAQLALPEVEESRPLWQTSVHFFILVAILVFVNWGKPMETDGFWYFMYANKWYITSLFGIGFAISLIYIIGVKKLYVLLGGLAVIVSAIFFYHTPTVPFVIGVIATTLALTFTEGEPNQWLGETWGFTKQIMPLLGAGVLVAGFLLGSAEGNGGIIPKDWIYTLVGGNSLFSNFFASITGAFMYFATLTEIPILQGLINNGMGKGPALALLLAGPALSLPNMLVIRGVIGTQKTVVYVTLVVVMATISGLIYGTLF</sequence>
<feature type="transmembrane region" description="Helical" evidence="7">
    <location>
        <begin position="6"/>
        <end position="23"/>
    </location>
</feature>
<keyword evidence="6 7" id="KW-0472">Membrane</keyword>
<feature type="transmembrane region" description="Helical" evidence="7">
    <location>
        <begin position="382"/>
        <end position="400"/>
    </location>
</feature>
<accession>A0A832G758</accession>
<dbReference type="InterPro" id="IPR005524">
    <property type="entry name" value="DUF318"/>
</dbReference>
<feature type="transmembrane region" description="Helical" evidence="7">
    <location>
        <begin position="254"/>
        <end position="287"/>
    </location>
</feature>
<reference evidence="8" key="1">
    <citation type="journal article" date="2020" name="mSystems">
        <title>Genome- and Community-Level Interaction Insights into Carbon Utilization and Element Cycling Functions of Hydrothermarchaeota in Hydrothermal Sediment.</title>
        <authorList>
            <person name="Zhou Z."/>
            <person name="Liu Y."/>
            <person name="Xu W."/>
            <person name="Pan J."/>
            <person name="Luo Z.H."/>
            <person name="Li M."/>
        </authorList>
    </citation>
    <scope>NUCLEOTIDE SEQUENCE [LARGE SCALE GENOMIC DNA]</scope>
    <source>
        <strain evidence="8">SpSt-500</strain>
    </source>
</reference>
<comment type="subcellular location">
    <subcellularLocation>
        <location evidence="1">Cell membrane</location>
        <topology evidence="1">Multi-pass membrane protein</topology>
    </subcellularLocation>
</comment>